<evidence type="ECO:0000313" key="3">
    <source>
        <dbReference type="Proteomes" id="UP000827284"/>
    </source>
</evidence>
<evidence type="ECO:0000256" key="1">
    <source>
        <dbReference type="SAM" id="SignalP"/>
    </source>
</evidence>
<name>A0A9P3H3B0_9FUNG</name>
<feature type="chain" id="PRO_5040172664" evidence="1">
    <location>
        <begin position="21"/>
        <end position="182"/>
    </location>
</feature>
<organism evidence="2 3">
    <name type="scientific">Entomortierella parvispora</name>
    <dbReference type="NCBI Taxonomy" id="205924"/>
    <lineage>
        <taxon>Eukaryota</taxon>
        <taxon>Fungi</taxon>
        <taxon>Fungi incertae sedis</taxon>
        <taxon>Mucoromycota</taxon>
        <taxon>Mortierellomycotina</taxon>
        <taxon>Mortierellomycetes</taxon>
        <taxon>Mortierellales</taxon>
        <taxon>Mortierellaceae</taxon>
        <taxon>Entomortierella</taxon>
    </lineage>
</organism>
<protein>
    <submittedName>
        <fullName evidence="2">Uncharacterized protein</fullName>
    </submittedName>
</protein>
<reference evidence="2" key="1">
    <citation type="submission" date="2021-11" db="EMBL/GenBank/DDBJ databases">
        <authorList>
            <person name="Herlambang A."/>
            <person name="Guo Y."/>
            <person name="Takashima Y."/>
            <person name="Nishizawa T."/>
        </authorList>
    </citation>
    <scope>NUCLEOTIDE SEQUENCE</scope>
    <source>
        <strain evidence="2">E1425</strain>
    </source>
</reference>
<keyword evidence="3" id="KW-1185">Reference proteome</keyword>
<dbReference type="OrthoDB" id="2430862at2759"/>
<keyword evidence="1" id="KW-0732">Signal</keyword>
<proteinExistence type="predicted"/>
<sequence>MQFKTLALAAVAVAATTVSAYDSNACTACVYASIPKDSVCATLNSTALNELVAVFGSTSFNLAQLSGLVQDPSIKACVCHWANTAFTPSGSAASCTTGTPATCNSTQVGQAAAGIAPVVPGLGCSAASVSGGAVAPSGASPSATGTGSAPAATTKAGSAASSINIPYVVSIAAVGLAALAGF</sequence>
<accession>A0A9P3H3B0</accession>
<feature type="signal peptide" evidence="1">
    <location>
        <begin position="1"/>
        <end position="20"/>
    </location>
</feature>
<comment type="caution">
    <text evidence="2">The sequence shown here is derived from an EMBL/GenBank/DDBJ whole genome shotgun (WGS) entry which is preliminary data.</text>
</comment>
<gene>
    <name evidence="2" type="ORF">EMPS_01691</name>
</gene>
<dbReference type="EMBL" id="BQFW01000002">
    <property type="protein sequence ID" value="GJJ69345.1"/>
    <property type="molecule type" value="Genomic_DNA"/>
</dbReference>
<evidence type="ECO:0000313" key="2">
    <source>
        <dbReference type="EMBL" id="GJJ69345.1"/>
    </source>
</evidence>
<reference evidence="2" key="2">
    <citation type="journal article" date="2022" name="Microbiol. Resour. Announc.">
        <title>Whole-Genome Sequence of Entomortierella parvispora E1425, a Mucoromycotan Fungus Associated with Burkholderiaceae-Related Endosymbiotic Bacteria.</title>
        <authorList>
            <person name="Herlambang A."/>
            <person name="Guo Y."/>
            <person name="Takashima Y."/>
            <person name="Narisawa K."/>
            <person name="Ohta H."/>
            <person name="Nishizawa T."/>
        </authorList>
    </citation>
    <scope>NUCLEOTIDE SEQUENCE</scope>
    <source>
        <strain evidence="2">E1425</strain>
    </source>
</reference>
<dbReference type="AlphaFoldDB" id="A0A9P3H3B0"/>
<dbReference type="Proteomes" id="UP000827284">
    <property type="component" value="Unassembled WGS sequence"/>
</dbReference>